<protein>
    <submittedName>
        <fullName evidence="1">Uncharacterized protein</fullName>
    </submittedName>
</protein>
<proteinExistence type="predicted"/>
<dbReference type="AlphaFoldDB" id="A0AAD6F783"/>
<keyword evidence="2" id="KW-1185">Reference proteome</keyword>
<accession>A0AAD6F783</accession>
<comment type="caution">
    <text evidence="1">The sequence shown here is derived from an EMBL/GenBank/DDBJ whole genome shotgun (WGS) entry which is preliminary data.</text>
</comment>
<evidence type="ECO:0000313" key="2">
    <source>
        <dbReference type="Proteomes" id="UP001219934"/>
    </source>
</evidence>
<reference evidence="1" key="1">
    <citation type="submission" date="2022-11" db="EMBL/GenBank/DDBJ databases">
        <title>Chromosome-level genome of Pogonophryne albipinna.</title>
        <authorList>
            <person name="Jo E."/>
        </authorList>
    </citation>
    <scope>NUCLEOTIDE SEQUENCE</scope>
    <source>
        <strain evidence="1">SGF0006</strain>
        <tissue evidence="1">Muscle</tissue>
    </source>
</reference>
<dbReference type="Proteomes" id="UP001219934">
    <property type="component" value="Unassembled WGS sequence"/>
</dbReference>
<name>A0AAD6F783_9TELE</name>
<dbReference type="EMBL" id="JAPTMU010000023">
    <property type="protein sequence ID" value="KAJ4924026.1"/>
    <property type="molecule type" value="Genomic_DNA"/>
</dbReference>
<evidence type="ECO:0000313" key="1">
    <source>
        <dbReference type="EMBL" id="KAJ4924026.1"/>
    </source>
</evidence>
<organism evidence="1 2">
    <name type="scientific">Pogonophryne albipinna</name>
    <dbReference type="NCBI Taxonomy" id="1090488"/>
    <lineage>
        <taxon>Eukaryota</taxon>
        <taxon>Metazoa</taxon>
        <taxon>Chordata</taxon>
        <taxon>Craniata</taxon>
        <taxon>Vertebrata</taxon>
        <taxon>Euteleostomi</taxon>
        <taxon>Actinopterygii</taxon>
        <taxon>Neopterygii</taxon>
        <taxon>Teleostei</taxon>
        <taxon>Neoteleostei</taxon>
        <taxon>Acanthomorphata</taxon>
        <taxon>Eupercaria</taxon>
        <taxon>Perciformes</taxon>
        <taxon>Notothenioidei</taxon>
        <taxon>Pogonophryne</taxon>
    </lineage>
</organism>
<gene>
    <name evidence="1" type="ORF">JOQ06_000268</name>
</gene>
<sequence>MGTSQVIALRQLAFPDHVTVLNDILEEFRKLQVGPRPSQKLLNNVNSNMYRIRHFVAWMSEGMPRLSKLKFLGQLDRLQGWVSHLRECSMALSTTLHYLKNVCQFLFFFQETPPTSSRVSNTDIVKAVRELRASIKSWARPLAIHAMNVKEKKEATLHSMEELCECRRLALLAIPKLLSKLEVQYCNMDQWKLFGHVTAYWPRSTTNQSFALAEMLLSSEEYGWLLSIIQMKNRLAAGSAKSKYVFFNTNARPTDNLTTYLKLAWSEMDVRGVPTFTSLRTAVATFARD</sequence>